<name>A0A9W6XY61_9STRA</name>
<keyword evidence="2" id="KW-1185">Reference proteome</keyword>
<accession>A0A9W6XY61</accession>
<dbReference type="EMBL" id="BSXT01002303">
    <property type="protein sequence ID" value="GMF48272.1"/>
    <property type="molecule type" value="Genomic_DNA"/>
</dbReference>
<reference evidence="1" key="1">
    <citation type="submission" date="2023-04" db="EMBL/GenBank/DDBJ databases">
        <title>Phytophthora fragariaefolia NBRC 109709.</title>
        <authorList>
            <person name="Ichikawa N."/>
            <person name="Sato H."/>
            <person name="Tonouchi N."/>
        </authorList>
    </citation>
    <scope>NUCLEOTIDE SEQUENCE</scope>
    <source>
        <strain evidence="1">NBRC 109709</strain>
    </source>
</reference>
<dbReference type="OrthoDB" id="94679at2759"/>
<dbReference type="AlphaFoldDB" id="A0A9W6XY61"/>
<proteinExistence type="predicted"/>
<evidence type="ECO:0000313" key="2">
    <source>
        <dbReference type="Proteomes" id="UP001165121"/>
    </source>
</evidence>
<protein>
    <submittedName>
        <fullName evidence="1">Unnamed protein product</fullName>
    </submittedName>
</protein>
<organism evidence="1 2">
    <name type="scientific">Phytophthora fragariaefolia</name>
    <dbReference type="NCBI Taxonomy" id="1490495"/>
    <lineage>
        <taxon>Eukaryota</taxon>
        <taxon>Sar</taxon>
        <taxon>Stramenopiles</taxon>
        <taxon>Oomycota</taxon>
        <taxon>Peronosporomycetes</taxon>
        <taxon>Peronosporales</taxon>
        <taxon>Peronosporaceae</taxon>
        <taxon>Phytophthora</taxon>
    </lineage>
</organism>
<dbReference type="Proteomes" id="UP001165121">
    <property type="component" value="Unassembled WGS sequence"/>
</dbReference>
<comment type="caution">
    <text evidence="1">The sequence shown here is derived from an EMBL/GenBank/DDBJ whole genome shotgun (WGS) entry which is preliminary data.</text>
</comment>
<gene>
    <name evidence="1" type="ORF">Pfra01_001857900</name>
</gene>
<sequence length="85" mass="9321">MQILSNDYTDIVDLTANETLSAQVMQLILDNLFGADPNIRVIDLSHLGVSNRAITTEIGHFKRAFAGATKTVKILCPINCNNMLC</sequence>
<evidence type="ECO:0000313" key="1">
    <source>
        <dbReference type="EMBL" id="GMF48272.1"/>
    </source>
</evidence>